<gene>
    <name evidence="1" type="ORF">H3C67_01600</name>
</gene>
<protein>
    <submittedName>
        <fullName evidence="1">Uncharacterized protein</fullName>
    </submittedName>
</protein>
<comment type="caution">
    <text evidence="1">The sequence shown here is derived from an EMBL/GenBank/DDBJ whole genome shotgun (WGS) entry which is preliminary data.</text>
</comment>
<accession>A0A952AGN7</accession>
<evidence type="ECO:0000313" key="1">
    <source>
        <dbReference type="EMBL" id="MBW7953459.1"/>
    </source>
</evidence>
<dbReference type="AlphaFoldDB" id="A0A952AGN7"/>
<dbReference type="Proteomes" id="UP000781173">
    <property type="component" value="Unassembled WGS sequence"/>
</dbReference>
<evidence type="ECO:0000313" key="2">
    <source>
        <dbReference type="Proteomes" id="UP000781173"/>
    </source>
</evidence>
<proteinExistence type="predicted"/>
<sequence length="405" mass="46156">MEGNLARSKQVERILLSPVTENNALNNTCQKLFPRTSDLLVPNVYVSQSESGYTSTTIVKAHTRRPGMQFSLNPDAVIQRFADGRLITISELAEEMYPALRFSFPSKERLAYKLRSRQQIGKDNESSLFFSQKELTDNEIFDPNVVPLERLSEKGFAFTYGSETESKYDQTTKRPVTHEMIISETGRILAKQLLMGLYPVVELDREISERRDAGLGYDTHSQILFEAVRQIWVNYNTLVADVMLLKPDVIIEFDPIIRDLEALMARELNQATLDSLTTNSGRLTLHQALRYDGFSGANSLSLQQIEPAFIPSFLRVTTAYYRNLMAELPKHEQSSMIKTRDTNLLGDHMNLIEGVIVDIHKQGTIGAELLKLIQTEFRQLQSLDIAIFIKSIADNHDPRRKKIRK</sequence>
<reference evidence="1" key="1">
    <citation type="journal article" date="2022" name="ISME J.">
        <title>A general approach to explore prokaryotic protein glycosylation reveals the unique surface layer modulation of an anammox bacterium.</title>
        <authorList>
            <person name="Pabst M."/>
            <person name="Grouzdev D.S."/>
            <person name="Lawson C.E."/>
            <person name="Kleikamp H.B.C."/>
            <person name="de Ram C."/>
            <person name="Louwen R."/>
            <person name="Lin Y.M."/>
            <person name="Lucker S."/>
            <person name="van Loosdrecht M.C.M."/>
            <person name="Laureni M."/>
        </authorList>
    </citation>
    <scope>NUCLEOTIDE SEQUENCE</scope>
    <source>
        <strain evidence="1">BROCD043</strain>
    </source>
</reference>
<organism evidence="1 2">
    <name type="scientific">Candidatus Dojkabacteria bacterium</name>
    <dbReference type="NCBI Taxonomy" id="2099670"/>
    <lineage>
        <taxon>Bacteria</taxon>
        <taxon>Candidatus Dojkabacteria</taxon>
    </lineage>
</organism>
<dbReference type="EMBL" id="JACFOF010000003">
    <property type="protein sequence ID" value="MBW7953459.1"/>
    <property type="molecule type" value="Genomic_DNA"/>
</dbReference>
<name>A0A952AGN7_9BACT</name>